<comment type="caution">
    <text evidence="2">The sequence shown here is derived from an EMBL/GenBank/DDBJ whole genome shotgun (WGS) entry which is preliminary data.</text>
</comment>
<dbReference type="EMBL" id="JASNVW010000003">
    <property type="protein sequence ID" value="MDK6028937.1"/>
    <property type="molecule type" value="Genomic_DNA"/>
</dbReference>
<dbReference type="SUPFAM" id="SSF101386">
    <property type="entry name" value="all-alpha NTP pyrophosphatases"/>
    <property type="match status" value="1"/>
</dbReference>
<dbReference type="Gene3D" id="1.10.287.1080">
    <property type="entry name" value="MazG-like"/>
    <property type="match status" value="1"/>
</dbReference>
<dbReference type="CDD" id="cd11535">
    <property type="entry name" value="NTP-PPase_SsMazG"/>
    <property type="match status" value="1"/>
</dbReference>
<protein>
    <submittedName>
        <fullName evidence="2">MazG nucleotide pyrophosphohydrolase domain-containing protein</fullName>
    </submittedName>
</protein>
<dbReference type="Pfam" id="PF03819">
    <property type="entry name" value="MazG"/>
    <property type="match status" value="1"/>
</dbReference>
<evidence type="ECO:0000259" key="1">
    <source>
        <dbReference type="Pfam" id="PF03819"/>
    </source>
</evidence>
<sequence length="95" mass="10690">MQLKCIQEYIREEYFEKDSRRGLYATFAWLVEEVGELAEALLNGDKSSVEEEIADVIAWTISVANLLGIDVEKAFAKKYGGVKKCEELSSLGQKP</sequence>
<dbReference type="AlphaFoldDB" id="A0ABD4Z7M3"/>
<feature type="domain" description="NTP pyrophosphohydrolase MazG-like" evidence="1">
    <location>
        <begin position="25"/>
        <end position="77"/>
    </location>
</feature>
<reference evidence="2 3" key="1">
    <citation type="submission" date="2023-05" db="EMBL/GenBank/DDBJ databases">
        <title>A new hyperthermophilic archaea 'Ignisphaera cupida' sp. nov. and description of the family 'Ignisphaeraceae' fam. nov.</title>
        <authorList>
            <person name="Podosokorskaya O.A."/>
            <person name="Elcheninov A.G."/>
            <person name="Klukina A."/>
            <person name="Merkel A.Y."/>
        </authorList>
    </citation>
    <scope>NUCLEOTIDE SEQUENCE [LARGE SCALE GENOMIC DNA]</scope>
    <source>
        <strain evidence="2 3">4213-co</strain>
    </source>
</reference>
<dbReference type="PANTHER" id="PTHR42702">
    <property type="entry name" value="NUCLEOTIDE PYROPHOSPHOHYDROLASE"/>
    <property type="match status" value="1"/>
</dbReference>
<gene>
    <name evidence="2" type="ORF">QPL79_06135</name>
</gene>
<organism evidence="2 3">
    <name type="scientific">Ignisphaera cupida</name>
    <dbReference type="NCBI Taxonomy" id="3050454"/>
    <lineage>
        <taxon>Archaea</taxon>
        <taxon>Thermoproteota</taxon>
        <taxon>Thermoprotei</taxon>
        <taxon>Desulfurococcales</taxon>
        <taxon>Desulfurococcaceae</taxon>
        <taxon>Ignisphaera</taxon>
    </lineage>
</organism>
<keyword evidence="3" id="KW-1185">Reference proteome</keyword>
<dbReference type="InterPro" id="IPR004518">
    <property type="entry name" value="MazG-like_dom"/>
</dbReference>
<dbReference type="RefSeq" id="WP_285273921.1">
    <property type="nucleotide sequence ID" value="NZ_JASNVW010000003.1"/>
</dbReference>
<proteinExistence type="predicted"/>
<accession>A0ABD4Z7M3</accession>
<evidence type="ECO:0000313" key="3">
    <source>
        <dbReference type="Proteomes" id="UP001529235"/>
    </source>
</evidence>
<dbReference type="Proteomes" id="UP001529235">
    <property type="component" value="Unassembled WGS sequence"/>
</dbReference>
<dbReference type="PANTHER" id="PTHR42702:SF1">
    <property type="entry name" value="REGULATORY PROTEIN FOR BETA-LACTAMASE"/>
    <property type="match status" value="1"/>
</dbReference>
<name>A0ABD4Z7M3_9CREN</name>
<evidence type="ECO:0000313" key="2">
    <source>
        <dbReference type="EMBL" id="MDK6028937.1"/>
    </source>
</evidence>